<reference evidence="5" key="1">
    <citation type="journal article" date="2019" name="Int. J. Syst. Evol. Microbiol.">
        <title>The Global Catalogue of Microorganisms (GCM) 10K type strain sequencing project: providing services to taxonomists for standard genome sequencing and annotation.</title>
        <authorList>
            <consortium name="The Broad Institute Genomics Platform"/>
            <consortium name="The Broad Institute Genome Sequencing Center for Infectious Disease"/>
            <person name="Wu L."/>
            <person name="Ma J."/>
        </authorList>
    </citation>
    <scope>NUCLEOTIDE SEQUENCE [LARGE SCALE GENOMIC DNA]</scope>
    <source>
        <strain evidence="5">CGMCC 1.10698</strain>
    </source>
</reference>
<feature type="domain" description="FAD-binding" evidence="3">
    <location>
        <begin position="3"/>
        <end position="356"/>
    </location>
</feature>
<dbReference type="InterPro" id="IPR050631">
    <property type="entry name" value="PheA/TfdB_FAD_monoxygenase"/>
</dbReference>
<keyword evidence="1" id="KW-0560">Oxidoreductase</keyword>
<name>A0ABV8R407_9MICC</name>
<dbReference type="InterPro" id="IPR036188">
    <property type="entry name" value="FAD/NAD-bd_sf"/>
</dbReference>
<keyword evidence="2" id="KW-0812">Transmembrane</keyword>
<dbReference type="Proteomes" id="UP001595773">
    <property type="component" value="Unassembled WGS sequence"/>
</dbReference>
<dbReference type="RefSeq" id="WP_230066068.1">
    <property type="nucleotide sequence ID" value="NZ_BAABLL010000010.1"/>
</dbReference>
<dbReference type="PRINTS" id="PR00420">
    <property type="entry name" value="RNGMNOXGNASE"/>
</dbReference>
<proteinExistence type="predicted"/>
<evidence type="ECO:0000313" key="5">
    <source>
        <dbReference type="Proteomes" id="UP001595773"/>
    </source>
</evidence>
<evidence type="ECO:0000256" key="1">
    <source>
        <dbReference type="ARBA" id="ARBA00023002"/>
    </source>
</evidence>
<feature type="transmembrane region" description="Helical" evidence="2">
    <location>
        <begin position="12"/>
        <end position="30"/>
    </location>
</feature>
<comment type="caution">
    <text evidence="4">The sequence shown here is derived from an EMBL/GenBank/DDBJ whole genome shotgun (WGS) entry which is preliminary data.</text>
</comment>
<evidence type="ECO:0000259" key="3">
    <source>
        <dbReference type="Pfam" id="PF01494"/>
    </source>
</evidence>
<dbReference type="Pfam" id="PF01494">
    <property type="entry name" value="FAD_binding_3"/>
    <property type="match status" value="1"/>
</dbReference>
<dbReference type="Gene3D" id="3.50.50.60">
    <property type="entry name" value="FAD/NAD(P)-binding domain"/>
    <property type="match status" value="1"/>
</dbReference>
<keyword evidence="5" id="KW-1185">Reference proteome</keyword>
<dbReference type="InterPro" id="IPR002938">
    <property type="entry name" value="FAD-bd"/>
</dbReference>
<organism evidence="4 5">
    <name type="scientific">Arthrobacter cryoconiti</name>
    <dbReference type="NCBI Taxonomy" id="748907"/>
    <lineage>
        <taxon>Bacteria</taxon>
        <taxon>Bacillati</taxon>
        <taxon>Actinomycetota</taxon>
        <taxon>Actinomycetes</taxon>
        <taxon>Micrococcales</taxon>
        <taxon>Micrococcaceae</taxon>
        <taxon>Arthrobacter</taxon>
    </lineage>
</organism>
<dbReference type="SUPFAM" id="SSF51905">
    <property type="entry name" value="FAD/NAD(P)-binding domain"/>
    <property type="match status" value="1"/>
</dbReference>
<dbReference type="PANTHER" id="PTHR43476:SF3">
    <property type="entry name" value="FAD-BINDING MONOOXYGENASE"/>
    <property type="match status" value="1"/>
</dbReference>
<evidence type="ECO:0000256" key="2">
    <source>
        <dbReference type="SAM" id="Phobius"/>
    </source>
</evidence>
<protein>
    <submittedName>
        <fullName evidence="4">FAD-dependent oxidoreductase</fullName>
    </submittedName>
</protein>
<dbReference type="Gene3D" id="3.30.70.2450">
    <property type="match status" value="1"/>
</dbReference>
<gene>
    <name evidence="4" type="ORF">ACFOW9_13875</name>
</gene>
<sequence>MDDVLIVGAGPAGLYLGVLLLQAGLTVKILEKRNSPRTHSRAIGIHPPGLSALDLAGVSEALAAEGLHISNGAARSGGKLVAGLRFSGITNGPPFILSIPQARTEEFLEARVHALDPQALLRGVTVHSLHDDGTQVTLRASLNAGDTGGMVPVPSVLNAGDTDAGENPMVFSASLLIGADGAYSTVRRELGIPTRGRNYPDTYLMGDFPDAGDDGPTAVLHLEPGGIVESFPMPGQLRRWVVHTDTLLSSASAADLAALIHTRTGVSVAAEANSMLSAFPVSARLALRMVQGRTALIGDAAHQISPIGGQGLTLGWLDAAALAPIIVAALRGEETALRLKEFEQVRMAAATRASRQASINMALGRPLPRTLLRRRNAVLGGVIRVPWLADAVARRFTMQSPRPVRVQSG</sequence>
<dbReference type="EMBL" id="JBHSCQ010000022">
    <property type="protein sequence ID" value="MFC4266693.1"/>
    <property type="molecule type" value="Genomic_DNA"/>
</dbReference>
<keyword evidence="2" id="KW-1133">Transmembrane helix</keyword>
<dbReference type="PANTHER" id="PTHR43476">
    <property type="entry name" value="3-(3-HYDROXY-PHENYL)PROPIONATE/3-HYDROXYCINNAMIC ACID HYDROXYLASE"/>
    <property type="match status" value="1"/>
</dbReference>
<evidence type="ECO:0000313" key="4">
    <source>
        <dbReference type="EMBL" id="MFC4266693.1"/>
    </source>
</evidence>
<keyword evidence="2" id="KW-0472">Membrane</keyword>
<accession>A0ABV8R407</accession>